<protein>
    <submittedName>
        <fullName evidence="2">Ttg2 family toluene tolerance protein</fullName>
    </submittedName>
</protein>
<organism evidence="2 3">
    <name type="scientific">Hyphomonas hirschiana VP5</name>
    <dbReference type="NCBI Taxonomy" id="1280951"/>
    <lineage>
        <taxon>Bacteria</taxon>
        <taxon>Pseudomonadati</taxon>
        <taxon>Pseudomonadota</taxon>
        <taxon>Alphaproteobacteria</taxon>
        <taxon>Hyphomonadales</taxon>
        <taxon>Hyphomonadaceae</taxon>
        <taxon>Hyphomonas</taxon>
    </lineage>
</organism>
<evidence type="ECO:0000256" key="1">
    <source>
        <dbReference type="SAM" id="SignalP"/>
    </source>
</evidence>
<sequence length="208" mass="23437">MKRFILPAVMAATMTVSALPAFADAKTEAYVQKNANEVLSTLNNPELSSKERTEKFSEYMNEFADFDAISNFVIGKYSRRFSKDELTAYRTAFRNYAMAVYENELDAYRGEAVTVKNSVDRSATDSIVNTVIKRNDGRDMDVRWRVLGKDGSYQVVDVALNLDGNLIWLAIEQRAQFIALLDQNNGSADVLINKIDGMTADMKSRKRS</sequence>
<keyword evidence="3" id="KW-1185">Reference proteome</keyword>
<gene>
    <name evidence="2" type="ORF">HHI_15668</name>
</gene>
<dbReference type="InterPro" id="IPR042245">
    <property type="entry name" value="Tgt2/MlaC_sf"/>
</dbReference>
<keyword evidence="1" id="KW-0732">Signal</keyword>
<comment type="caution">
    <text evidence="2">The sequence shown here is derived from an EMBL/GenBank/DDBJ whole genome shotgun (WGS) entry which is preliminary data.</text>
</comment>
<dbReference type="RefSeq" id="WP_011647102.1">
    <property type="nucleotide sequence ID" value="NZ_ARYI01000018.1"/>
</dbReference>
<evidence type="ECO:0000313" key="3">
    <source>
        <dbReference type="Proteomes" id="UP000025061"/>
    </source>
</evidence>
<evidence type="ECO:0000313" key="2">
    <source>
        <dbReference type="EMBL" id="KCZ87501.1"/>
    </source>
</evidence>
<accession>A0A059FAA4</accession>
<proteinExistence type="predicted"/>
<dbReference type="PATRIC" id="fig|1280951.3.peg.3161"/>
<feature type="signal peptide" evidence="1">
    <location>
        <begin position="1"/>
        <end position="23"/>
    </location>
</feature>
<feature type="chain" id="PRO_5001572698" evidence="1">
    <location>
        <begin position="24"/>
        <end position="208"/>
    </location>
</feature>
<dbReference type="PANTHER" id="PTHR36573">
    <property type="entry name" value="INTERMEMBRANE PHOSPHOLIPID TRANSPORT SYSTEM BINDING PROTEIN MLAC"/>
    <property type="match status" value="1"/>
</dbReference>
<dbReference type="Gene3D" id="3.10.450.710">
    <property type="entry name" value="Tgt2/MlaC"/>
    <property type="match status" value="1"/>
</dbReference>
<dbReference type="Proteomes" id="UP000025061">
    <property type="component" value="Unassembled WGS sequence"/>
</dbReference>
<dbReference type="InterPro" id="IPR008869">
    <property type="entry name" value="MlaC/ttg2D"/>
</dbReference>
<dbReference type="PANTHER" id="PTHR36573:SF1">
    <property type="entry name" value="INTERMEMBRANE PHOSPHOLIPID TRANSPORT SYSTEM BINDING PROTEIN MLAC"/>
    <property type="match status" value="1"/>
</dbReference>
<dbReference type="EMBL" id="ARYI01000018">
    <property type="protein sequence ID" value="KCZ87501.1"/>
    <property type="molecule type" value="Genomic_DNA"/>
</dbReference>
<reference evidence="2 3" key="1">
    <citation type="submission" date="2013-04" db="EMBL/GenBank/DDBJ databases">
        <title>Hyphomonas hirschiana VP5 Genome Sequencing.</title>
        <authorList>
            <person name="Lai Q."/>
            <person name="Shao Z."/>
        </authorList>
    </citation>
    <scope>NUCLEOTIDE SEQUENCE [LARGE SCALE GENOMIC DNA]</scope>
    <source>
        <strain evidence="2 3">VP5</strain>
    </source>
</reference>
<dbReference type="Pfam" id="PF05494">
    <property type="entry name" value="MlaC"/>
    <property type="match status" value="1"/>
</dbReference>
<name>A0A059FAA4_9PROT</name>
<dbReference type="AlphaFoldDB" id="A0A059FAA4"/>